<reference evidence="3 4" key="1">
    <citation type="submission" date="2019-10" db="EMBL/GenBank/DDBJ databases">
        <title>Evaluation of single-gene subtyping targets for Pseudomonas.</title>
        <authorList>
            <person name="Reichler S.J."/>
            <person name="Orsi R.H."/>
            <person name="Wiedmann M."/>
            <person name="Martin N.H."/>
            <person name="Murphy S.I."/>
        </authorList>
    </citation>
    <scope>NUCLEOTIDE SEQUENCE [LARGE SCALE GENOMIC DNA]</scope>
    <source>
        <strain evidence="3 4">FSL R10-3257</strain>
    </source>
</reference>
<evidence type="ECO:0000256" key="1">
    <source>
        <dbReference type="SAM" id="MobiDB-lite"/>
    </source>
</evidence>
<feature type="chain" id="PRO_5031245533" evidence="2">
    <location>
        <begin position="25"/>
        <end position="56"/>
    </location>
</feature>
<dbReference type="EMBL" id="WIWJ01000122">
    <property type="protein sequence ID" value="MQT50245.1"/>
    <property type="molecule type" value="Genomic_DNA"/>
</dbReference>
<evidence type="ECO:0000313" key="3">
    <source>
        <dbReference type="EMBL" id="MQT50245.1"/>
    </source>
</evidence>
<feature type="compositionally biased region" description="Basic and acidic residues" evidence="1">
    <location>
        <begin position="46"/>
        <end position="56"/>
    </location>
</feature>
<feature type="compositionally biased region" description="Polar residues" evidence="1">
    <location>
        <begin position="31"/>
        <end position="45"/>
    </location>
</feature>
<proteinExistence type="predicted"/>
<feature type="region of interest" description="Disordered" evidence="1">
    <location>
        <begin position="31"/>
        <end position="56"/>
    </location>
</feature>
<evidence type="ECO:0000313" key="4">
    <source>
        <dbReference type="Proteomes" id="UP000441404"/>
    </source>
</evidence>
<feature type="non-terminal residue" evidence="3">
    <location>
        <position position="56"/>
    </location>
</feature>
<accession>A0A7X1WEC5</accession>
<dbReference type="Proteomes" id="UP000441404">
    <property type="component" value="Unassembled WGS sequence"/>
</dbReference>
<name>A0A7X1WEC5_9PSED</name>
<comment type="caution">
    <text evidence="3">The sequence shown here is derived from an EMBL/GenBank/DDBJ whole genome shotgun (WGS) entry which is preliminary data.</text>
</comment>
<evidence type="ECO:0000256" key="2">
    <source>
        <dbReference type="SAM" id="SignalP"/>
    </source>
</evidence>
<protein>
    <submittedName>
        <fullName evidence="3">TIGR03759 family integrating conjugative element protein</fullName>
    </submittedName>
</protein>
<gene>
    <name evidence="3" type="ORF">GHO40_26600</name>
</gene>
<feature type="signal peptide" evidence="2">
    <location>
        <begin position="1"/>
        <end position="24"/>
    </location>
</feature>
<organism evidence="3 4">
    <name type="scientific">Pseudomonas helleri</name>
    <dbReference type="NCBI Taxonomy" id="1608996"/>
    <lineage>
        <taxon>Bacteria</taxon>
        <taxon>Pseudomonadati</taxon>
        <taxon>Pseudomonadota</taxon>
        <taxon>Gammaproteobacteria</taxon>
        <taxon>Pseudomonadales</taxon>
        <taxon>Pseudomonadaceae</taxon>
        <taxon>Pseudomonas</taxon>
    </lineage>
</organism>
<keyword evidence="2" id="KW-0732">Signal</keyword>
<sequence length="56" mass="6069">MNNTLVFRALTLSLAVSFLSPAIAQNARTIASTVSPSEEQTTTSRVSDEQQARDWG</sequence>
<dbReference type="AlphaFoldDB" id="A0A7X1WEC5"/>